<evidence type="ECO:0000313" key="3">
    <source>
        <dbReference type="Proteomes" id="UP000886689"/>
    </source>
</evidence>
<dbReference type="PANTHER" id="PTHR33164:SF89">
    <property type="entry name" value="MARR FAMILY REGULATORY PROTEIN"/>
    <property type="match status" value="1"/>
</dbReference>
<dbReference type="InterPro" id="IPR036388">
    <property type="entry name" value="WH-like_DNA-bd_sf"/>
</dbReference>
<dbReference type="Gene3D" id="1.10.10.10">
    <property type="entry name" value="Winged helix-like DNA-binding domain superfamily/Winged helix DNA-binding domain"/>
    <property type="match status" value="1"/>
</dbReference>
<gene>
    <name evidence="2" type="ORF">IPL58_04730</name>
</gene>
<comment type="caution">
    <text evidence="2">The sequence shown here is derived from an EMBL/GenBank/DDBJ whole genome shotgun (WGS) entry which is preliminary data.</text>
</comment>
<dbReference type="EMBL" id="JADJUC010000003">
    <property type="protein sequence ID" value="MBK8523481.1"/>
    <property type="molecule type" value="Genomic_DNA"/>
</dbReference>
<accession>A0A9D7PPN5</accession>
<dbReference type="InterPro" id="IPR000835">
    <property type="entry name" value="HTH_MarR-typ"/>
</dbReference>
<dbReference type="SUPFAM" id="SSF46785">
    <property type="entry name" value="Winged helix' DNA-binding domain"/>
    <property type="match status" value="1"/>
</dbReference>
<feature type="domain" description="HTH marR-type" evidence="1">
    <location>
        <begin position="12"/>
        <end position="144"/>
    </location>
</feature>
<name>A0A9D7PPN5_9PROT</name>
<dbReference type="InterPro" id="IPR036390">
    <property type="entry name" value="WH_DNA-bd_sf"/>
</dbReference>
<dbReference type="PROSITE" id="PS50995">
    <property type="entry name" value="HTH_MARR_2"/>
    <property type="match status" value="1"/>
</dbReference>
<dbReference type="AlphaFoldDB" id="A0A9D7PPN5"/>
<dbReference type="PANTHER" id="PTHR33164">
    <property type="entry name" value="TRANSCRIPTIONAL REGULATOR, MARR FAMILY"/>
    <property type="match status" value="1"/>
</dbReference>
<organism evidence="2 3">
    <name type="scientific">Candidatus Proximibacter danicus</name>
    <dbReference type="NCBI Taxonomy" id="2954365"/>
    <lineage>
        <taxon>Bacteria</taxon>
        <taxon>Pseudomonadati</taxon>
        <taxon>Pseudomonadota</taxon>
        <taxon>Betaproteobacteria</taxon>
        <taxon>Candidatus Proximibacter</taxon>
    </lineage>
</organism>
<dbReference type="SMART" id="SM00347">
    <property type="entry name" value="HTH_MARR"/>
    <property type="match status" value="1"/>
</dbReference>
<reference evidence="2" key="1">
    <citation type="submission" date="2020-10" db="EMBL/GenBank/DDBJ databases">
        <title>Connecting structure to function with the recovery of over 1000 high-quality activated sludge metagenome-assembled genomes encoding full-length rRNA genes using long-read sequencing.</title>
        <authorList>
            <person name="Singleton C.M."/>
            <person name="Petriglieri F."/>
            <person name="Kristensen J.M."/>
            <person name="Kirkegaard R.H."/>
            <person name="Michaelsen T.Y."/>
            <person name="Andersen M.H."/>
            <person name="Karst S.M."/>
            <person name="Dueholm M.S."/>
            <person name="Nielsen P.H."/>
            <person name="Albertsen M."/>
        </authorList>
    </citation>
    <scope>NUCLEOTIDE SEQUENCE</scope>
    <source>
        <strain evidence="2">Hirt_18-Q3-R61-65_BATAC.395</strain>
    </source>
</reference>
<proteinExistence type="predicted"/>
<dbReference type="Pfam" id="PF01047">
    <property type="entry name" value="MarR"/>
    <property type="match status" value="1"/>
</dbReference>
<dbReference type="InterPro" id="IPR039422">
    <property type="entry name" value="MarR/SlyA-like"/>
</dbReference>
<evidence type="ECO:0000259" key="1">
    <source>
        <dbReference type="PROSITE" id="PS50995"/>
    </source>
</evidence>
<dbReference type="GO" id="GO:0006950">
    <property type="term" value="P:response to stress"/>
    <property type="evidence" value="ECO:0007669"/>
    <property type="project" value="TreeGrafter"/>
</dbReference>
<dbReference type="Proteomes" id="UP000886689">
    <property type="component" value="Unassembled WGS sequence"/>
</dbReference>
<protein>
    <submittedName>
        <fullName evidence="2">Winged helix-turn-helix transcriptional regulator</fullName>
    </submittedName>
</protein>
<evidence type="ECO:0000313" key="2">
    <source>
        <dbReference type="EMBL" id="MBK8523481.1"/>
    </source>
</evidence>
<sequence>MDTLSFPSKPQALEVLRQFRVIYGSMRRHFRAVEERCGVSGSQAWILREVQLRPGIGISELAESMGIHQSTCSLLVDKLALRGRLEKQRHPEDLRRVGLQLTVEGASILSALPGPAEGVLPDALKQLSAAGLQALHQQLAELILHLPASDEGFADMPLADLARPDPQGTL</sequence>
<dbReference type="GO" id="GO:0003700">
    <property type="term" value="F:DNA-binding transcription factor activity"/>
    <property type="evidence" value="ECO:0007669"/>
    <property type="project" value="InterPro"/>
</dbReference>